<dbReference type="GO" id="GO:0009435">
    <property type="term" value="P:NAD+ biosynthetic process"/>
    <property type="evidence" value="ECO:0007669"/>
    <property type="project" value="UniProtKB-UniRule"/>
</dbReference>
<feature type="region of interest" description="Disordered" evidence="12">
    <location>
        <begin position="194"/>
        <end position="232"/>
    </location>
</feature>
<dbReference type="EC" id="2.7.7.18" evidence="11"/>
<dbReference type="Proteomes" id="UP000053070">
    <property type="component" value="Unassembled WGS sequence"/>
</dbReference>
<dbReference type="GO" id="GO:0004515">
    <property type="term" value="F:nicotinate-nucleotide adenylyltransferase activity"/>
    <property type="evidence" value="ECO:0007669"/>
    <property type="project" value="UniProtKB-UniRule"/>
</dbReference>
<dbReference type="GO" id="GO:0005524">
    <property type="term" value="F:ATP binding"/>
    <property type="evidence" value="ECO:0007669"/>
    <property type="project" value="UniProtKB-KW"/>
</dbReference>
<dbReference type="InterPro" id="IPR005248">
    <property type="entry name" value="NadD/NMNAT"/>
</dbReference>
<keyword evidence="7 11" id="KW-0547">Nucleotide-binding</keyword>
<dbReference type="OrthoDB" id="5295945at2"/>
<evidence type="ECO:0000313" key="15">
    <source>
        <dbReference type="Proteomes" id="UP000053070"/>
    </source>
</evidence>
<dbReference type="NCBIfam" id="NF000843">
    <property type="entry name" value="PRK00071.2-2"/>
    <property type="match status" value="1"/>
</dbReference>
<evidence type="ECO:0000256" key="3">
    <source>
        <dbReference type="ARBA" id="ARBA00009014"/>
    </source>
</evidence>
<dbReference type="InterPro" id="IPR004821">
    <property type="entry name" value="Cyt_trans-like"/>
</dbReference>
<keyword evidence="8 11" id="KW-0067">ATP-binding</keyword>
<dbReference type="Pfam" id="PF01467">
    <property type="entry name" value="CTP_transf_like"/>
    <property type="match status" value="1"/>
</dbReference>
<keyword evidence="4 11" id="KW-0662">Pyridine nucleotide biosynthesis</keyword>
<dbReference type="CDD" id="cd02165">
    <property type="entry name" value="NMNAT"/>
    <property type="match status" value="1"/>
</dbReference>
<comment type="function">
    <text evidence="1 11">Catalyzes the reversible adenylation of nicotinate mononucleotide (NaMN) to nicotinic acid adenine dinucleotide (NaAD).</text>
</comment>
<dbReference type="STRING" id="502682.BMF35_a0725"/>
<dbReference type="PATRIC" id="fig|502682.8.peg.1756"/>
<dbReference type="AlphaFoldDB" id="A0A0G9MLL5"/>
<accession>A0A0G9MLL5</accession>
<dbReference type="UniPathway" id="UPA00253">
    <property type="reaction ID" value="UER00332"/>
</dbReference>
<feature type="domain" description="Cytidyltransferase-like" evidence="13">
    <location>
        <begin position="21"/>
        <end position="175"/>
    </location>
</feature>
<evidence type="ECO:0000256" key="5">
    <source>
        <dbReference type="ARBA" id="ARBA00022679"/>
    </source>
</evidence>
<comment type="pathway">
    <text evidence="2 11">Cofactor biosynthesis; NAD(+) biosynthesis; deamido-NAD(+) from nicotinate D-ribonucleotide: step 1/1.</text>
</comment>
<evidence type="ECO:0000256" key="2">
    <source>
        <dbReference type="ARBA" id="ARBA00005019"/>
    </source>
</evidence>
<dbReference type="PANTHER" id="PTHR39321:SF3">
    <property type="entry name" value="PHOSPHOPANTETHEINE ADENYLYLTRANSFERASE"/>
    <property type="match status" value="1"/>
</dbReference>
<sequence length="232" mass="26074">MAGARRRKHSRVRHGGPITGLLGGSFNPAHGGHRRITRFAIEALGLDEAWWLVSPGNPLKPREGMAPLAARVQSAKAQAKRAPIRVTAIERELGTRYTVDTLAALTRRYPKRHFVWLMGADNLAQFHRWKDWRRIARTMPIAVIARPGYDDDALASPAMVWLRRYRLSASRLRNRGEWSAPALIELRFDPDPRSATQIRRADPDWADRFAGPAPRDEVTHSPITDTVSGVDA</sequence>
<reference evidence="14" key="1">
    <citation type="submission" date="2015-04" db="EMBL/GenBank/DDBJ databases">
        <title>The draft genome sequence of Erythrobacr gangjinensis K7-2.</title>
        <authorList>
            <person name="Zhuang L."/>
            <person name="Liu Y."/>
            <person name="Shao Z."/>
        </authorList>
    </citation>
    <scope>NUCLEOTIDE SEQUENCE [LARGE SCALE GENOMIC DNA]</scope>
    <source>
        <strain evidence="14">K7-2</strain>
    </source>
</reference>
<dbReference type="RefSeq" id="WP_047006952.1">
    <property type="nucleotide sequence ID" value="NZ_CP018097.1"/>
</dbReference>
<evidence type="ECO:0000256" key="9">
    <source>
        <dbReference type="ARBA" id="ARBA00023027"/>
    </source>
</evidence>
<evidence type="ECO:0000256" key="8">
    <source>
        <dbReference type="ARBA" id="ARBA00022840"/>
    </source>
</evidence>
<comment type="catalytic activity">
    <reaction evidence="10 11">
        <text>nicotinate beta-D-ribonucleotide + ATP + H(+) = deamido-NAD(+) + diphosphate</text>
        <dbReference type="Rhea" id="RHEA:22860"/>
        <dbReference type="ChEBI" id="CHEBI:15378"/>
        <dbReference type="ChEBI" id="CHEBI:30616"/>
        <dbReference type="ChEBI" id="CHEBI:33019"/>
        <dbReference type="ChEBI" id="CHEBI:57502"/>
        <dbReference type="ChEBI" id="CHEBI:58437"/>
        <dbReference type="EC" id="2.7.7.18"/>
    </reaction>
</comment>
<name>A0A0G9MLL5_9SPHN</name>
<evidence type="ECO:0000256" key="6">
    <source>
        <dbReference type="ARBA" id="ARBA00022695"/>
    </source>
</evidence>
<dbReference type="InterPro" id="IPR014729">
    <property type="entry name" value="Rossmann-like_a/b/a_fold"/>
</dbReference>
<dbReference type="PANTHER" id="PTHR39321">
    <property type="entry name" value="NICOTINATE-NUCLEOTIDE ADENYLYLTRANSFERASE-RELATED"/>
    <property type="match status" value="1"/>
</dbReference>
<gene>
    <name evidence="11" type="primary">nadD</name>
    <name evidence="14" type="ORF">AAW01_08595</name>
</gene>
<evidence type="ECO:0000256" key="1">
    <source>
        <dbReference type="ARBA" id="ARBA00002324"/>
    </source>
</evidence>
<keyword evidence="9 11" id="KW-0520">NAD</keyword>
<evidence type="ECO:0000259" key="13">
    <source>
        <dbReference type="Pfam" id="PF01467"/>
    </source>
</evidence>
<evidence type="ECO:0000256" key="4">
    <source>
        <dbReference type="ARBA" id="ARBA00022642"/>
    </source>
</evidence>
<dbReference type="HAMAP" id="MF_00244">
    <property type="entry name" value="NaMN_adenylyltr"/>
    <property type="match status" value="1"/>
</dbReference>
<dbReference type="SUPFAM" id="SSF52374">
    <property type="entry name" value="Nucleotidylyl transferase"/>
    <property type="match status" value="1"/>
</dbReference>
<feature type="compositionally biased region" description="Polar residues" evidence="12">
    <location>
        <begin position="221"/>
        <end position="232"/>
    </location>
</feature>
<evidence type="ECO:0000256" key="12">
    <source>
        <dbReference type="SAM" id="MobiDB-lite"/>
    </source>
</evidence>
<evidence type="ECO:0000256" key="10">
    <source>
        <dbReference type="ARBA" id="ARBA00048721"/>
    </source>
</evidence>
<proteinExistence type="inferred from homology"/>
<evidence type="ECO:0000256" key="11">
    <source>
        <dbReference type="HAMAP-Rule" id="MF_00244"/>
    </source>
</evidence>
<dbReference type="EMBL" id="LBHC01000002">
    <property type="protein sequence ID" value="KLE31600.1"/>
    <property type="molecule type" value="Genomic_DNA"/>
</dbReference>
<keyword evidence="5 11" id="KW-0808">Transferase</keyword>
<evidence type="ECO:0000313" key="14">
    <source>
        <dbReference type="EMBL" id="KLE31600.1"/>
    </source>
</evidence>
<keyword evidence="6 11" id="KW-0548">Nucleotidyltransferase</keyword>
<comment type="similarity">
    <text evidence="3 11">Belongs to the NadD family.</text>
</comment>
<comment type="caution">
    <text evidence="14">The sequence shown here is derived from an EMBL/GenBank/DDBJ whole genome shotgun (WGS) entry which is preliminary data.</text>
</comment>
<protein>
    <recommendedName>
        <fullName evidence="11">Probable nicotinate-nucleotide adenylyltransferase</fullName>
        <ecNumber evidence="11">2.7.7.18</ecNumber>
    </recommendedName>
    <alternativeName>
        <fullName evidence="11">Deamido-NAD(+) diphosphorylase</fullName>
    </alternativeName>
    <alternativeName>
        <fullName evidence="11">Deamido-NAD(+) pyrophosphorylase</fullName>
    </alternativeName>
    <alternativeName>
        <fullName evidence="11">Nicotinate mononucleotide adenylyltransferase</fullName>
        <shortName evidence="11">NaMN adenylyltransferase</shortName>
    </alternativeName>
</protein>
<evidence type="ECO:0000256" key="7">
    <source>
        <dbReference type="ARBA" id="ARBA00022741"/>
    </source>
</evidence>
<dbReference type="Gene3D" id="3.40.50.620">
    <property type="entry name" value="HUPs"/>
    <property type="match status" value="1"/>
</dbReference>
<feature type="compositionally biased region" description="Basic residues" evidence="12">
    <location>
        <begin position="1"/>
        <end position="14"/>
    </location>
</feature>
<keyword evidence="15" id="KW-1185">Reference proteome</keyword>
<feature type="region of interest" description="Disordered" evidence="12">
    <location>
        <begin position="1"/>
        <end position="24"/>
    </location>
</feature>
<organism evidence="14 15">
    <name type="scientific">Aurantiacibacter gangjinensis</name>
    <dbReference type="NCBI Taxonomy" id="502682"/>
    <lineage>
        <taxon>Bacteria</taxon>
        <taxon>Pseudomonadati</taxon>
        <taxon>Pseudomonadota</taxon>
        <taxon>Alphaproteobacteria</taxon>
        <taxon>Sphingomonadales</taxon>
        <taxon>Erythrobacteraceae</taxon>
        <taxon>Aurantiacibacter</taxon>
    </lineage>
</organism>